<organism evidence="2 3">
    <name type="scientific">Rousettus aegyptiacus</name>
    <name type="common">Egyptian fruit bat</name>
    <name type="synonym">Pteropus aegyptiacus</name>
    <dbReference type="NCBI Taxonomy" id="9407"/>
    <lineage>
        <taxon>Eukaryota</taxon>
        <taxon>Metazoa</taxon>
        <taxon>Chordata</taxon>
        <taxon>Craniata</taxon>
        <taxon>Vertebrata</taxon>
        <taxon>Euteleostomi</taxon>
        <taxon>Mammalia</taxon>
        <taxon>Eutheria</taxon>
        <taxon>Laurasiatheria</taxon>
        <taxon>Chiroptera</taxon>
        <taxon>Yinpterochiroptera</taxon>
        <taxon>Pteropodoidea</taxon>
        <taxon>Pteropodidae</taxon>
        <taxon>Rousettinae</taxon>
        <taxon>Rousettus</taxon>
    </lineage>
</organism>
<dbReference type="PANTHER" id="PTHR14693:SF0">
    <property type="entry name" value="RIKEN CDNA 1700018B08 GENE"/>
    <property type="match status" value="1"/>
</dbReference>
<reference evidence="2 3" key="1">
    <citation type="journal article" date="2020" name="Nature">
        <title>Six reference-quality genomes reveal evolution of bat adaptations.</title>
        <authorList>
            <person name="Jebb D."/>
            <person name="Huang Z."/>
            <person name="Pippel M."/>
            <person name="Hughes G.M."/>
            <person name="Lavrichenko K."/>
            <person name="Devanna P."/>
            <person name="Winkler S."/>
            <person name="Jermiin L.S."/>
            <person name="Skirmuntt E.C."/>
            <person name="Katzourakis A."/>
            <person name="Burkitt-Gray L."/>
            <person name="Ray D.A."/>
            <person name="Sullivan K.A.M."/>
            <person name="Roscito J.G."/>
            <person name="Kirilenko B.M."/>
            <person name="Davalos L.M."/>
            <person name="Corthals A.P."/>
            <person name="Power M.L."/>
            <person name="Jones G."/>
            <person name="Ransome R.D."/>
            <person name="Dechmann D.K.N."/>
            <person name="Locatelli A.G."/>
            <person name="Puechmaille S.J."/>
            <person name="Fedrigo O."/>
            <person name="Jarvis E.D."/>
            <person name="Hiller M."/>
            <person name="Vernes S.C."/>
            <person name="Myers E.W."/>
            <person name="Teeling E.C."/>
        </authorList>
    </citation>
    <scope>NUCLEOTIDE SEQUENCE [LARGE SCALE GENOMIC DNA]</scope>
    <source>
        <strain evidence="2">MRouAeg1</strain>
        <tissue evidence="2">Muscle</tissue>
    </source>
</reference>
<dbReference type="PANTHER" id="PTHR14693">
    <property type="entry name" value="RIKEN CDNA 1700018B08"/>
    <property type="match status" value="1"/>
</dbReference>
<comment type="caution">
    <text evidence="2">The sequence shown here is derived from an EMBL/GenBank/DDBJ whole genome shotgun (WGS) entry which is preliminary data.</text>
</comment>
<dbReference type="EMBL" id="JACASE010000014">
    <property type="protein sequence ID" value="KAF6409146.1"/>
    <property type="molecule type" value="Genomic_DNA"/>
</dbReference>
<sequence length="310" mass="35432">MKPVIPEGKGYRPSSWGVPRTRRPLGRKCRDRHFREPSGVRWVSAHANPESVWTGMCILESCTLSHGYHSWRSASIPVTSAGPRAPESPCLSTSLYHIGRTETTPKHKTKSTFQTFGKEVCLTDLPMCPVPSAVHQDPICCECQARFGGHLPVPRAEAALPYWVPLTLRPQKQIQKMVRVYIPEATKACPCSRHRFGGRLPMPRDQATMPYWVPRVLRFHKKVVKRQQSLKGVQETPLDSRSWYNRWRICCDGYLLLKWQQLQALHQDGPLALERGANPQIPLLPLNLSFLTFLQAVLRVIVVIRQFFWV</sequence>
<protein>
    <submittedName>
        <fullName evidence="2">Uncharacterized protein</fullName>
    </submittedName>
</protein>
<name>A0A7J8CE55_ROUAE</name>
<dbReference type="Proteomes" id="UP000593571">
    <property type="component" value="Unassembled WGS sequence"/>
</dbReference>
<evidence type="ECO:0000256" key="1">
    <source>
        <dbReference type="SAM" id="MobiDB-lite"/>
    </source>
</evidence>
<gene>
    <name evidence="2" type="ORF">HJG63_001718</name>
</gene>
<feature type="region of interest" description="Disordered" evidence="1">
    <location>
        <begin position="1"/>
        <end position="23"/>
    </location>
</feature>
<proteinExistence type="predicted"/>
<dbReference type="Pfam" id="PF15132">
    <property type="entry name" value="DUF4568"/>
    <property type="match status" value="1"/>
</dbReference>
<evidence type="ECO:0000313" key="2">
    <source>
        <dbReference type="EMBL" id="KAF6409146.1"/>
    </source>
</evidence>
<dbReference type="InterPro" id="IPR027919">
    <property type="entry name" value="DUF4568"/>
</dbReference>
<evidence type="ECO:0000313" key="3">
    <source>
        <dbReference type="Proteomes" id="UP000593571"/>
    </source>
</evidence>
<accession>A0A7J8CE55</accession>
<dbReference type="AlphaFoldDB" id="A0A7J8CE55"/>
<keyword evidence="3" id="KW-1185">Reference proteome</keyword>